<dbReference type="KEGG" id="pfer:IRI77_16530"/>
<dbReference type="PANTHER" id="PTHR40037:SF1">
    <property type="entry name" value="PHOSPHOESTERASE SAOUHSC_00951-RELATED"/>
    <property type="match status" value="1"/>
</dbReference>
<dbReference type="SUPFAM" id="SSF55144">
    <property type="entry name" value="LigT-like"/>
    <property type="match status" value="1"/>
</dbReference>
<keyword evidence="2" id="KW-1185">Reference proteome</keyword>
<evidence type="ECO:0000313" key="1">
    <source>
        <dbReference type="EMBL" id="QOY91489.1"/>
    </source>
</evidence>
<evidence type="ECO:0000313" key="2">
    <source>
        <dbReference type="Proteomes" id="UP000593892"/>
    </source>
</evidence>
<dbReference type="RefSeq" id="WP_194453143.1">
    <property type="nucleotide sequence ID" value="NZ_CP063849.1"/>
</dbReference>
<proteinExistence type="predicted"/>
<dbReference type="AlphaFoldDB" id="A0A7S7NXC1"/>
<sequence length="193" mass="21942">MDASSNGHLVGRCCFGYYALVQYIPDPLGAFLNELRAELVPGCKLRAHVTLLPPRQLKACQDDLVEDLAPKIQRLSPFEVTLGEVELFPGTNVIYLNLEQGRTAIEEYHQELSGGLMAYDEPFPFHPHITLAQELRPETVAEKLEYARQRWASYRGSRSFAIHHVVFVRNSNPTKWDTLSEYELPETTLLRTA</sequence>
<gene>
    <name evidence="1" type="ORF">IRI77_16530</name>
</gene>
<dbReference type="GO" id="GO:0016874">
    <property type="term" value="F:ligase activity"/>
    <property type="evidence" value="ECO:0007669"/>
    <property type="project" value="UniProtKB-KW"/>
</dbReference>
<dbReference type="InterPro" id="IPR009097">
    <property type="entry name" value="Cyclic_Pdiesterase"/>
</dbReference>
<keyword evidence="1" id="KW-0436">Ligase</keyword>
<dbReference type="PANTHER" id="PTHR40037">
    <property type="entry name" value="PHOSPHOESTERASE YJCG-RELATED"/>
    <property type="match status" value="1"/>
</dbReference>
<reference evidence="1 2" key="1">
    <citation type="submission" date="2020-10" db="EMBL/GenBank/DDBJ databases">
        <title>Complete genome sequence of Paludibaculum fermentans P105T, a facultatively anaerobic acidobacterium capable of dissimilatory Fe(III) reduction.</title>
        <authorList>
            <person name="Dedysh S.N."/>
            <person name="Beletsky A.V."/>
            <person name="Kulichevskaya I.S."/>
            <person name="Mardanov A.V."/>
            <person name="Ravin N.V."/>
        </authorList>
    </citation>
    <scope>NUCLEOTIDE SEQUENCE [LARGE SCALE GENOMIC DNA]</scope>
    <source>
        <strain evidence="1 2">P105</strain>
    </source>
</reference>
<dbReference type="EMBL" id="CP063849">
    <property type="protein sequence ID" value="QOY91489.1"/>
    <property type="molecule type" value="Genomic_DNA"/>
</dbReference>
<dbReference type="Gene3D" id="3.90.1140.10">
    <property type="entry name" value="Cyclic phosphodiesterase"/>
    <property type="match status" value="1"/>
</dbReference>
<dbReference type="Proteomes" id="UP000593892">
    <property type="component" value="Chromosome"/>
</dbReference>
<dbReference type="Pfam" id="PF13563">
    <property type="entry name" value="2_5_RNA_ligase2"/>
    <property type="match status" value="1"/>
</dbReference>
<accession>A0A7S7NXC1</accession>
<organism evidence="1 2">
    <name type="scientific">Paludibaculum fermentans</name>
    <dbReference type="NCBI Taxonomy" id="1473598"/>
    <lineage>
        <taxon>Bacteria</taxon>
        <taxon>Pseudomonadati</taxon>
        <taxon>Acidobacteriota</taxon>
        <taxon>Terriglobia</taxon>
        <taxon>Bryobacterales</taxon>
        <taxon>Bryobacteraceae</taxon>
        <taxon>Paludibaculum</taxon>
    </lineage>
</organism>
<name>A0A7S7NXC1_PALFE</name>
<dbReference type="InterPro" id="IPR050580">
    <property type="entry name" value="2H_phosphoesterase_YjcG-like"/>
</dbReference>
<protein>
    <submittedName>
        <fullName evidence="1">2'-5' RNA ligase family protein</fullName>
    </submittedName>
</protein>